<dbReference type="InParanoid" id="G4ZJJ2"/>
<dbReference type="GeneID" id="20641994"/>
<sequence length="252" mass="28927">MASMDRMKDQLRQFEVLRIEHELLRETSTEAYDRLQDYAARLERRIEGRVIDGELDGSVLRIAQDLSELQARLKDRLTHAQKVEASNQQLREDLRAMTGGDSVDHSLRLEIHVRGERIHELDGLLDRVAAHLDRLQEDLQAANRRADLTAAAVERANEAASRHHDVVRDTQRHARDLEDQLGQLRQARAQHAREYQVLSSDSRRSQKRLTQAHARVATLGPLQSENSALREELLRRVLPGDLHLGREPLVNI</sequence>
<accession>G4ZJJ2</accession>
<name>G4ZJJ2_PHYSP</name>
<dbReference type="SMR" id="G4ZJJ2"/>
<evidence type="ECO:0000313" key="3">
    <source>
        <dbReference type="Proteomes" id="UP000002640"/>
    </source>
</evidence>
<proteinExistence type="predicted"/>
<evidence type="ECO:0000256" key="1">
    <source>
        <dbReference type="SAM" id="Coils"/>
    </source>
</evidence>
<keyword evidence="1" id="KW-0175">Coiled coil</keyword>
<evidence type="ECO:0000313" key="2">
    <source>
        <dbReference type="EMBL" id="EGZ18857.1"/>
    </source>
</evidence>
<gene>
    <name evidence="2" type="ORF">PHYSODRAFT_301340</name>
</gene>
<dbReference type="EMBL" id="JH159154">
    <property type="protein sequence ID" value="EGZ18857.1"/>
    <property type="molecule type" value="Genomic_DNA"/>
</dbReference>
<feature type="coiled-coil region" evidence="1">
    <location>
        <begin position="125"/>
        <end position="194"/>
    </location>
</feature>
<dbReference type="AlphaFoldDB" id="G4ZJJ2"/>
<dbReference type="Proteomes" id="UP000002640">
    <property type="component" value="Unassembled WGS sequence"/>
</dbReference>
<dbReference type="RefSeq" id="XP_009527915.1">
    <property type="nucleotide sequence ID" value="XM_009529620.1"/>
</dbReference>
<protein>
    <submittedName>
        <fullName evidence="2">Uncharacterized protein</fullName>
    </submittedName>
</protein>
<organism evidence="2 3">
    <name type="scientific">Phytophthora sojae (strain P6497)</name>
    <name type="common">Soybean stem and root rot agent</name>
    <name type="synonym">Phytophthora megasperma f. sp. glycines</name>
    <dbReference type="NCBI Taxonomy" id="1094619"/>
    <lineage>
        <taxon>Eukaryota</taxon>
        <taxon>Sar</taxon>
        <taxon>Stramenopiles</taxon>
        <taxon>Oomycota</taxon>
        <taxon>Peronosporomycetes</taxon>
        <taxon>Peronosporales</taxon>
        <taxon>Peronosporaceae</taxon>
        <taxon>Phytophthora</taxon>
    </lineage>
</organism>
<keyword evidence="3" id="KW-1185">Reference proteome</keyword>
<reference evidence="2 3" key="1">
    <citation type="journal article" date="2006" name="Science">
        <title>Phytophthora genome sequences uncover evolutionary origins and mechanisms of pathogenesis.</title>
        <authorList>
            <person name="Tyler B.M."/>
            <person name="Tripathy S."/>
            <person name="Zhang X."/>
            <person name="Dehal P."/>
            <person name="Jiang R.H."/>
            <person name="Aerts A."/>
            <person name="Arredondo F.D."/>
            <person name="Baxter L."/>
            <person name="Bensasson D."/>
            <person name="Beynon J.L."/>
            <person name="Chapman J."/>
            <person name="Damasceno C.M."/>
            <person name="Dorrance A.E."/>
            <person name="Dou D."/>
            <person name="Dickerman A.W."/>
            <person name="Dubchak I.L."/>
            <person name="Garbelotto M."/>
            <person name="Gijzen M."/>
            <person name="Gordon S.G."/>
            <person name="Govers F."/>
            <person name="Grunwald N.J."/>
            <person name="Huang W."/>
            <person name="Ivors K.L."/>
            <person name="Jones R.W."/>
            <person name="Kamoun S."/>
            <person name="Krampis K."/>
            <person name="Lamour K.H."/>
            <person name="Lee M.K."/>
            <person name="McDonald W.H."/>
            <person name="Medina M."/>
            <person name="Meijer H.J."/>
            <person name="Nordberg E.K."/>
            <person name="Maclean D.J."/>
            <person name="Ospina-Giraldo M.D."/>
            <person name="Morris P.F."/>
            <person name="Phuntumart V."/>
            <person name="Putnam N.H."/>
            <person name="Rash S."/>
            <person name="Rose J.K."/>
            <person name="Sakihama Y."/>
            <person name="Salamov A.A."/>
            <person name="Savidor A."/>
            <person name="Scheuring C.F."/>
            <person name="Smith B.M."/>
            <person name="Sobral B.W."/>
            <person name="Terry A."/>
            <person name="Torto-Alalibo T.A."/>
            <person name="Win J."/>
            <person name="Xu Z."/>
            <person name="Zhang H."/>
            <person name="Grigoriev I.V."/>
            <person name="Rokhsar D.S."/>
            <person name="Boore J.L."/>
        </authorList>
    </citation>
    <scope>NUCLEOTIDE SEQUENCE [LARGE SCALE GENOMIC DNA]</scope>
    <source>
        <strain evidence="2 3">P6497</strain>
    </source>
</reference>
<dbReference type="KEGG" id="psoj:PHYSODRAFT_301340"/>